<dbReference type="Proteomes" id="UP000000321">
    <property type="component" value="Unassembled WGS sequence"/>
</dbReference>
<gene>
    <name evidence="2" type="ORF">SI859A1_01042</name>
</gene>
<sequence length="213" mass="22889">MTMAIEAFSEARFPLRVSFGTSGGPERRTEIVRLSTGFEHRNQRHRHSVRRYDAGSGVRSLADLVAVLDFFEARRGRPTGFRFRDPLDWRSCAYGGSPSALDQAIGVGDGVTTEFALVKRYGLGTEAYVRPIAKPAGDTVRIAVDGSEVAVGMAVDPATGIVAFAAPPAEGAAITAGYDFDVPVRFDMDQLTVNVAAFEAGEIPSIPLIEVRP</sequence>
<dbReference type="HOGENOM" id="CLU_114534_0_0_5"/>
<dbReference type="PROSITE" id="PS50890">
    <property type="entry name" value="PUA"/>
    <property type="match status" value="1"/>
</dbReference>
<dbReference type="BioCyc" id="AURANTIMONAS:SI859A1_01042-MONOMER"/>
<dbReference type="InterPro" id="IPR011740">
    <property type="entry name" value="DUF2460"/>
</dbReference>
<proteinExistence type="predicted"/>
<feature type="domain" description="DUF2460" evidence="1">
    <location>
        <begin position="10"/>
        <end position="212"/>
    </location>
</feature>
<protein>
    <submittedName>
        <fullName evidence="2">Putative gene transfer agent</fullName>
    </submittedName>
</protein>
<name>Q1YJF7_AURMS</name>
<evidence type="ECO:0000259" key="1">
    <source>
        <dbReference type="Pfam" id="PF09343"/>
    </source>
</evidence>
<organism evidence="2 3">
    <name type="scientific">Aurantimonas manganoxydans (strain ATCC BAA-1229 / DSM 21871 / SI85-9A1)</name>
    <dbReference type="NCBI Taxonomy" id="287752"/>
    <lineage>
        <taxon>Bacteria</taxon>
        <taxon>Pseudomonadati</taxon>
        <taxon>Pseudomonadota</taxon>
        <taxon>Alphaproteobacteria</taxon>
        <taxon>Hyphomicrobiales</taxon>
        <taxon>Aurantimonadaceae</taxon>
        <taxon>Aurantimonas</taxon>
    </lineage>
</organism>
<dbReference type="AlphaFoldDB" id="Q1YJF7"/>
<reference evidence="2 3" key="1">
    <citation type="journal article" date="2008" name="Appl. Environ. Microbiol.">
        <title>Genomic insights into Mn(II) oxidation by the marine alphaproteobacterium Aurantimonas sp. strain SI85-9A1.</title>
        <authorList>
            <person name="Dick G.J."/>
            <person name="Podell S."/>
            <person name="Johnson H.A."/>
            <person name="Rivera-Espinoza Y."/>
            <person name="Bernier-Latmani R."/>
            <person name="McCarthy J.K."/>
            <person name="Torpey J.W."/>
            <person name="Clement B.G."/>
            <person name="Gaasterland T."/>
            <person name="Tebo B.M."/>
        </authorList>
    </citation>
    <scope>NUCLEOTIDE SEQUENCE [LARGE SCALE GENOMIC DNA]</scope>
    <source>
        <strain evidence="2 3">SI85-9A1</strain>
    </source>
</reference>
<evidence type="ECO:0000313" key="3">
    <source>
        <dbReference type="Proteomes" id="UP000000321"/>
    </source>
</evidence>
<dbReference type="NCBIfam" id="TIGR02217">
    <property type="entry name" value="chp_TIGR02217"/>
    <property type="match status" value="1"/>
</dbReference>
<keyword evidence="3" id="KW-1185">Reference proteome</keyword>
<dbReference type="EMBL" id="AAPJ01000002">
    <property type="protein sequence ID" value="EAS50916.1"/>
    <property type="molecule type" value="Genomic_DNA"/>
</dbReference>
<dbReference type="Pfam" id="PF09343">
    <property type="entry name" value="DUF2460"/>
    <property type="match status" value="1"/>
</dbReference>
<evidence type="ECO:0000313" key="2">
    <source>
        <dbReference type="EMBL" id="EAS50916.1"/>
    </source>
</evidence>
<accession>Q1YJF7</accession>
<comment type="caution">
    <text evidence="2">The sequence shown here is derived from an EMBL/GenBank/DDBJ whole genome shotgun (WGS) entry which is preliminary data.</text>
</comment>